<evidence type="ECO:0000256" key="1">
    <source>
        <dbReference type="SAM" id="Phobius"/>
    </source>
</evidence>
<organism evidence="2 3">
    <name type="scientific">Paracoccus maritimus</name>
    <dbReference type="NCBI Taxonomy" id="2933292"/>
    <lineage>
        <taxon>Bacteria</taxon>
        <taxon>Pseudomonadati</taxon>
        <taxon>Pseudomonadota</taxon>
        <taxon>Alphaproteobacteria</taxon>
        <taxon>Rhodobacterales</taxon>
        <taxon>Paracoccaceae</taxon>
        <taxon>Paracoccus</taxon>
    </lineage>
</organism>
<feature type="transmembrane region" description="Helical" evidence="1">
    <location>
        <begin position="72"/>
        <end position="93"/>
    </location>
</feature>
<reference evidence="2 3" key="1">
    <citation type="submission" date="2022-04" db="EMBL/GenBank/DDBJ databases">
        <title>Paracoccus sp. YLB-12 draft genome sequence.</title>
        <authorList>
            <person name="Yu L."/>
        </authorList>
    </citation>
    <scope>NUCLEOTIDE SEQUENCE [LARGE SCALE GENOMIC DNA]</scope>
    <source>
        <strain evidence="2 3">YLB-12</strain>
    </source>
</reference>
<dbReference type="EMBL" id="JANAVZ010000001">
    <property type="protein sequence ID" value="MCT4331781.1"/>
    <property type="molecule type" value="Genomic_DNA"/>
</dbReference>
<dbReference type="Gene3D" id="1.10.3730.20">
    <property type="match status" value="1"/>
</dbReference>
<keyword evidence="3" id="KW-1185">Reference proteome</keyword>
<evidence type="ECO:0008006" key="4">
    <source>
        <dbReference type="Google" id="ProtNLM"/>
    </source>
</evidence>
<evidence type="ECO:0000313" key="2">
    <source>
        <dbReference type="EMBL" id="MCT4331781.1"/>
    </source>
</evidence>
<gene>
    <name evidence="2" type="ORF">MU516_02725</name>
</gene>
<evidence type="ECO:0000313" key="3">
    <source>
        <dbReference type="Proteomes" id="UP001320702"/>
    </source>
</evidence>
<keyword evidence="1" id="KW-1133">Transmembrane helix</keyword>
<keyword evidence="1" id="KW-0812">Transmembrane</keyword>
<accession>A0ABT2K5L6</accession>
<dbReference type="RefSeq" id="WP_260275647.1">
    <property type="nucleotide sequence ID" value="NZ_JANAVZ010000001.1"/>
</dbReference>
<dbReference type="InterPro" id="IPR037185">
    <property type="entry name" value="EmrE-like"/>
</dbReference>
<feature type="transmembrane region" description="Helical" evidence="1">
    <location>
        <begin position="99"/>
        <end position="121"/>
    </location>
</feature>
<name>A0ABT2K5L6_9RHOB</name>
<sequence>MMNHWLLIVIAAGSNVALNLCLKKGGQSLETGSLWRLVLSILSSGWMWLAVISAVALLTAFVAAIRIYSLSLTYTAVTALAMVTLTVVGALFQQEVINLTRVAGLSLIIAGLVVTAMAGNVG</sequence>
<keyword evidence="1" id="KW-0472">Membrane</keyword>
<protein>
    <recommendedName>
        <fullName evidence="4">Small multidrug resistance protein</fullName>
    </recommendedName>
</protein>
<proteinExistence type="predicted"/>
<dbReference type="SUPFAM" id="SSF103481">
    <property type="entry name" value="Multidrug resistance efflux transporter EmrE"/>
    <property type="match status" value="1"/>
</dbReference>
<comment type="caution">
    <text evidence="2">The sequence shown here is derived from an EMBL/GenBank/DDBJ whole genome shotgun (WGS) entry which is preliminary data.</text>
</comment>
<dbReference type="Proteomes" id="UP001320702">
    <property type="component" value="Unassembled WGS sequence"/>
</dbReference>
<feature type="transmembrane region" description="Helical" evidence="1">
    <location>
        <begin position="45"/>
        <end position="65"/>
    </location>
</feature>